<dbReference type="SUPFAM" id="SSF52540">
    <property type="entry name" value="P-loop containing nucleoside triphosphate hydrolases"/>
    <property type="match status" value="1"/>
</dbReference>
<dbReference type="Gene3D" id="3.40.850.10">
    <property type="entry name" value="Kinesin motor domain"/>
    <property type="match status" value="1"/>
</dbReference>
<dbReference type="PANTHER" id="PTHR47972">
    <property type="entry name" value="KINESIN-LIKE PROTEIN KLP-3"/>
    <property type="match status" value="1"/>
</dbReference>
<feature type="coiled-coil region" evidence="7">
    <location>
        <begin position="1000"/>
        <end position="1102"/>
    </location>
</feature>
<dbReference type="PROSITE" id="PS50067">
    <property type="entry name" value="KINESIN_MOTOR_2"/>
    <property type="match status" value="1"/>
</dbReference>
<dbReference type="OrthoDB" id="3176171at2759"/>
<dbReference type="GO" id="GO:0008017">
    <property type="term" value="F:microtubule binding"/>
    <property type="evidence" value="ECO:0007669"/>
    <property type="project" value="InterPro"/>
</dbReference>
<dbReference type="AlphaFoldDB" id="A0A6A3J7G3"/>
<gene>
    <name evidence="10" type="ORF">PR002_g21811</name>
</gene>
<comment type="similarity">
    <text evidence="1">Belongs to the TRAFAC class myosin-kinesin ATPase superfamily. Kinesin family. KIN-14 subfamily.</text>
</comment>
<feature type="compositionally biased region" description="Low complexity" evidence="8">
    <location>
        <begin position="34"/>
        <end position="44"/>
    </location>
</feature>
<dbReference type="Pfam" id="PF00225">
    <property type="entry name" value="Kinesin"/>
    <property type="match status" value="1"/>
</dbReference>
<dbReference type="PANTHER" id="PTHR47972:SF45">
    <property type="entry name" value="PROTEIN CLARET SEGREGATIONAL"/>
    <property type="match status" value="1"/>
</dbReference>
<dbReference type="InterPro" id="IPR027640">
    <property type="entry name" value="Kinesin-like_fam"/>
</dbReference>
<evidence type="ECO:0000256" key="1">
    <source>
        <dbReference type="ARBA" id="ARBA00010899"/>
    </source>
</evidence>
<dbReference type="PROSITE" id="PS00411">
    <property type="entry name" value="KINESIN_MOTOR_1"/>
    <property type="match status" value="1"/>
</dbReference>
<dbReference type="InterPro" id="IPR036961">
    <property type="entry name" value="Kinesin_motor_dom_sf"/>
</dbReference>
<feature type="domain" description="Kinesin motor" evidence="9">
    <location>
        <begin position="615"/>
        <end position="920"/>
    </location>
</feature>
<reference evidence="10 11" key="1">
    <citation type="submission" date="2018-09" db="EMBL/GenBank/DDBJ databases">
        <title>Genomic investigation of the strawberry pathogen Phytophthora fragariae indicates pathogenicity is determined by transcriptional variation in three key races.</title>
        <authorList>
            <person name="Adams T.M."/>
            <person name="Armitage A.D."/>
            <person name="Sobczyk M.K."/>
            <person name="Bates H.J."/>
            <person name="Dunwell J.M."/>
            <person name="Nellist C.F."/>
            <person name="Harrison R.J."/>
        </authorList>
    </citation>
    <scope>NUCLEOTIDE SEQUENCE [LARGE SCALE GENOMIC DNA]</scope>
    <source>
        <strain evidence="10 11">SCRP324</strain>
    </source>
</reference>
<dbReference type="Proteomes" id="UP000435112">
    <property type="component" value="Unassembled WGS sequence"/>
</dbReference>
<feature type="coiled-coil region" evidence="7">
    <location>
        <begin position="164"/>
        <end position="544"/>
    </location>
</feature>
<evidence type="ECO:0000256" key="6">
    <source>
        <dbReference type="PROSITE-ProRule" id="PRU00283"/>
    </source>
</evidence>
<dbReference type="GO" id="GO:0003777">
    <property type="term" value="F:microtubule motor activity"/>
    <property type="evidence" value="ECO:0007669"/>
    <property type="project" value="InterPro"/>
</dbReference>
<organism evidence="10 11">
    <name type="scientific">Phytophthora rubi</name>
    <dbReference type="NCBI Taxonomy" id="129364"/>
    <lineage>
        <taxon>Eukaryota</taxon>
        <taxon>Sar</taxon>
        <taxon>Stramenopiles</taxon>
        <taxon>Oomycota</taxon>
        <taxon>Peronosporomycetes</taxon>
        <taxon>Peronosporales</taxon>
        <taxon>Peronosporaceae</taxon>
        <taxon>Phytophthora</taxon>
    </lineage>
</organism>
<evidence type="ECO:0000313" key="11">
    <source>
        <dbReference type="Proteomes" id="UP000435112"/>
    </source>
</evidence>
<keyword evidence="3 6" id="KW-0547">Nucleotide-binding</keyword>
<evidence type="ECO:0000256" key="5">
    <source>
        <dbReference type="ARBA" id="ARBA00023175"/>
    </source>
</evidence>
<feature type="region of interest" description="Disordered" evidence="8">
    <location>
        <begin position="944"/>
        <end position="965"/>
    </location>
</feature>
<dbReference type="InterPro" id="IPR019821">
    <property type="entry name" value="Kinesin_motor_CS"/>
</dbReference>
<dbReference type="EMBL" id="QXFU01002253">
    <property type="protein sequence ID" value="KAE8988295.1"/>
    <property type="molecule type" value="Genomic_DNA"/>
</dbReference>
<dbReference type="GO" id="GO:0005524">
    <property type="term" value="F:ATP binding"/>
    <property type="evidence" value="ECO:0007669"/>
    <property type="project" value="UniProtKB-UniRule"/>
</dbReference>
<keyword evidence="2" id="KW-0493">Microtubule</keyword>
<dbReference type="InterPro" id="IPR001752">
    <property type="entry name" value="Kinesin_motor_dom"/>
</dbReference>
<dbReference type="GO" id="GO:0005874">
    <property type="term" value="C:microtubule"/>
    <property type="evidence" value="ECO:0007669"/>
    <property type="project" value="UniProtKB-KW"/>
</dbReference>
<keyword evidence="5 6" id="KW-0505">Motor protein</keyword>
<evidence type="ECO:0000256" key="2">
    <source>
        <dbReference type="ARBA" id="ARBA00022701"/>
    </source>
</evidence>
<evidence type="ECO:0000256" key="3">
    <source>
        <dbReference type="ARBA" id="ARBA00022741"/>
    </source>
</evidence>
<name>A0A6A3J7G3_9STRA</name>
<dbReference type="Gene3D" id="6.10.250.3110">
    <property type="match status" value="1"/>
</dbReference>
<evidence type="ECO:0000256" key="7">
    <source>
        <dbReference type="SAM" id="Coils"/>
    </source>
</evidence>
<evidence type="ECO:0000256" key="4">
    <source>
        <dbReference type="ARBA" id="ARBA00022840"/>
    </source>
</evidence>
<protein>
    <recommendedName>
        <fullName evidence="9">Kinesin motor domain-containing protein</fullName>
    </recommendedName>
</protein>
<feature type="compositionally biased region" description="Low complexity" evidence="8">
    <location>
        <begin position="10"/>
        <end position="22"/>
    </location>
</feature>
<keyword evidence="4 6" id="KW-0067">ATP-binding</keyword>
<evidence type="ECO:0000313" key="10">
    <source>
        <dbReference type="EMBL" id="KAE8988295.1"/>
    </source>
</evidence>
<evidence type="ECO:0000256" key="8">
    <source>
        <dbReference type="SAM" id="MobiDB-lite"/>
    </source>
</evidence>
<dbReference type="PRINTS" id="PR00380">
    <property type="entry name" value="KINESINHEAVY"/>
</dbReference>
<feature type="binding site" evidence="6">
    <location>
        <begin position="704"/>
        <end position="711"/>
    </location>
    <ligand>
        <name>ATP</name>
        <dbReference type="ChEBI" id="CHEBI:30616"/>
    </ligand>
</feature>
<dbReference type="SMART" id="SM00129">
    <property type="entry name" value="KISc"/>
    <property type="match status" value="1"/>
</dbReference>
<dbReference type="SUPFAM" id="SSF57997">
    <property type="entry name" value="Tropomyosin"/>
    <property type="match status" value="1"/>
</dbReference>
<dbReference type="InterPro" id="IPR027417">
    <property type="entry name" value="P-loop_NTPase"/>
</dbReference>
<feature type="region of interest" description="Disordered" evidence="8">
    <location>
        <begin position="1"/>
        <end position="45"/>
    </location>
</feature>
<evidence type="ECO:0000259" key="9">
    <source>
        <dbReference type="PROSITE" id="PS50067"/>
    </source>
</evidence>
<proteinExistence type="inferred from homology"/>
<keyword evidence="7" id="KW-0175">Coiled coil</keyword>
<accession>A0A6A3J7G3</accession>
<comment type="caution">
    <text evidence="10">The sequence shown here is derived from an EMBL/GenBank/DDBJ whole genome shotgun (WGS) entry which is preliminary data.</text>
</comment>
<sequence>MGTKRRKGSELPSSSAGVSSLSYAATERPPPAKVPKTAAPPSVARRFGFKGPTITQLPTAALKPQRAAESAAPIALDVHVLQKFNERFGPETLATLEQLLAFRPKTNKFAVKARKEEQIAYIKQLKAGVRDVVAKVQEFGEVCVTMDDALAAEKAALERRLTVLQQAARSRDQSEAELRQLRQQNEVMQKSVSRIRASEQQVAQSNAVLRDSATKLEIQLEEAQKENEQLKLELKAHETRLEDESRRFEEKKQELEHFYEKKGLDEDRRKEAEMDKLKEQVGKAREELASVHRELDKYKDKALEAASNLNDERERRTKSEMEKCTLEANNQALEARASSATSEVTELKEKLKHKDEEVSNLVRSLTEIQKFNASASTKVEADKRELADKVERLQTTIRNLERQESSSSTTVRDLQKQLETEIKSRKEAEQNAHEIRAQMKKLETELQDNMRKVGVEGGVRQMLEDQVRELRTEHVAVNAQMEAVKAEMKRLQSANVDSKEHHSKQIDTLEEKFQQERHSYRCQIDKLQEEKVSLESEVETLRTRASSVRDGDVEELCRVKREADILRRRLSGLTSQGVQSIAQKDRTISELQEKIKLGDKMRRAMHNTIQELRGNVRVFARTRPFLPSDRCDPNTTVPVISCDFDGESLKLRRPGKNPSEPDTFAFTFDKVFAPSAGQDAVFEQVSEFVQSSLDGYHVCLFSYGQTGSGKTHTMQGSGNGQMRGIIPRAIEMILQECETLKQQGWSYITKVSFLEIYNETLKDLLATKHNGDEKLGIKKDVKGGVYVPGLTTVDVTATEQVETLMERASRARSVACTDMNAQSSRSHSVFTLHLQGVNDRDGVMLHGQLNLVDLAGSERASRSNVSGDRLKETQAINKSLSCLADVFNAIGNKASHIPFRNSKLTYLLQSSLSGDGKTLMMAGRTPRWQWFRLRHFVFVAMGPKKEKKGKKAKEKKDDGAENGGVLSAEEQAKLFQSANRSLQMQLAERHEITVKTLESKRELQERVTDLQKDFERERKETFGITQDMTRQYKSMQEELLNRVNTLENTNTELRDQLELARVNFEEMKHDKDRIIAAKNLEIQELKAKMEEMAQEFGDMLKETLDKMRERIEITNTSFENDGGSLPMMRRLEEFNLGSPTKS</sequence>
<dbReference type="GO" id="GO:0007018">
    <property type="term" value="P:microtubule-based movement"/>
    <property type="evidence" value="ECO:0007669"/>
    <property type="project" value="InterPro"/>
</dbReference>